<evidence type="ECO:0000313" key="2">
    <source>
        <dbReference type="Proteomes" id="UP001165121"/>
    </source>
</evidence>
<evidence type="ECO:0000313" key="1">
    <source>
        <dbReference type="EMBL" id="GMF59764.1"/>
    </source>
</evidence>
<reference evidence="1" key="1">
    <citation type="submission" date="2023-04" db="EMBL/GenBank/DDBJ databases">
        <title>Phytophthora fragariaefolia NBRC 109709.</title>
        <authorList>
            <person name="Ichikawa N."/>
            <person name="Sato H."/>
            <person name="Tonouchi N."/>
        </authorList>
    </citation>
    <scope>NUCLEOTIDE SEQUENCE</scope>
    <source>
        <strain evidence="1">NBRC 109709</strain>
    </source>
</reference>
<name>A0A9W6YDR6_9STRA</name>
<accession>A0A9W6YDR6</accession>
<dbReference type="Proteomes" id="UP001165121">
    <property type="component" value="Unassembled WGS sequence"/>
</dbReference>
<dbReference type="EMBL" id="BSXT01005108">
    <property type="protein sequence ID" value="GMF59764.1"/>
    <property type="molecule type" value="Genomic_DNA"/>
</dbReference>
<organism evidence="1 2">
    <name type="scientific">Phytophthora fragariaefolia</name>
    <dbReference type="NCBI Taxonomy" id="1490495"/>
    <lineage>
        <taxon>Eukaryota</taxon>
        <taxon>Sar</taxon>
        <taxon>Stramenopiles</taxon>
        <taxon>Oomycota</taxon>
        <taxon>Peronosporomycetes</taxon>
        <taxon>Peronosporales</taxon>
        <taxon>Peronosporaceae</taxon>
        <taxon>Phytophthora</taxon>
    </lineage>
</organism>
<proteinExistence type="predicted"/>
<comment type="caution">
    <text evidence="1">The sequence shown here is derived from an EMBL/GenBank/DDBJ whole genome shotgun (WGS) entry which is preliminary data.</text>
</comment>
<sequence length="288" mass="30691">MAIALHEDGLSPAASWGSTIRILPTDQHCRYLGIQLGSTPGAIRSWTIAGGADPASVRKDAHSGSKGEDRISTATTVNEWALHGSLTDHIIGDVLHPSQPTPEAPRLVVTPSFGGRTPPHFTVTQNLWRGGVSMVDLAGAKPLPGGAQAALPALYQVSDTVLSSPLEWHGELSSINIAQLITAATALPRHRLRHPTGLPLLESVPHLEIRFLIPEADGSYKGYSEIPKNLQLPGTLIRNVVCWTYTGSGHLRLRKSCSGATHSGNLHISATCTNGYIQVGHMQCGHYS</sequence>
<keyword evidence="2" id="KW-1185">Reference proteome</keyword>
<dbReference type="AlphaFoldDB" id="A0A9W6YDR6"/>
<gene>
    <name evidence="1" type="ORF">Pfra01_002589000</name>
</gene>
<protein>
    <submittedName>
        <fullName evidence="1">Unnamed protein product</fullName>
    </submittedName>
</protein>